<dbReference type="PANTHER" id="PTHR45671:SF12">
    <property type="entry name" value="MITOCHONDRIAL PHOSPHATE CARRIER PROTEIN"/>
    <property type="match status" value="1"/>
</dbReference>
<dbReference type="OMA" id="TCCAITH"/>
<proteinExistence type="inferred from homology"/>
<dbReference type="PANTHER" id="PTHR45671">
    <property type="entry name" value="SOLUTE CARRIER FAMILY 25 (MITOCHONDRIAL CARRIER PHOSPHATE CARRIER), MEMBER 3, LIKE-RELATED-RELATED"/>
    <property type="match status" value="1"/>
</dbReference>
<organism evidence="12">
    <name type="scientific">Penicillium chrysogenum</name>
    <name type="common">Penicillium notatum</name>
    <dbReference type="NCBI Taxonomy" id="5076"/>
    <lineage>
        <taxon>Eukaryota</taxon>
        <taxon>Fungi</taxon>
        <taxon>Dikarya</taxon>
        <taxon>Ascomycota</taxon>
        <taxon>Pezizomycotina</taxon>
        <taxon>Eurotiomycetes</taxon>
        <taxon>Eurotiomycetidae</taxon>
        <taxon>Eurotiales</taxon>
        <taxon>Aspergillaceae</taxon>
        <taxon>Penicillium</taxon>
        <taxon>Penicillium chrysogenum species complex</taxon>
    </lineage>
</organism>
<dbReference type="InterPro" id="IPR044677">
    <property type="entry name" value="SLC25A3/Pic2/Mir1-like"/>
</dbReference>
<dbReference type="GO" id="GO:0005743">
    <property type="term" value="C:mitochondrial inner membrane"/>
    <property type="evidence" value="ECO:0007669"/>
    <property type="project" value="UniProtKB-SubCell"/>
</dbReference>
<keyword evidence="8" id="KW-0496">Mitochondrion</keyword>
<reference evidence="12" key="1">
    <citation type="journal article" date="2014" name="Genome Announc.">
        <title>Complete sequencing and chromosome-scale genome assembly of the industrial progenitor strain P2niaD18 from the penicillin producer Penicillium chrysogenum.</title>
        <authorList>
            <person name="Specht T."/>
            <person name="Dahlmann T.A."/>
            <person name="Zadra I."/>
            <person name="Kurnsteiner H."/>
            <person name="Kuck U."/>
        </authorList>
    </citation>
    <scope>NUCLEOTIDE SEQUENCE [LARGE SCALE GENOMIC DNA]</scope>
    <source>
        <strain evidence="12">P2niaD18</strain>
    </source>
</reference>
<keyword evidence="9 10" id="KW-0472">Membrane</keyword>
<dbReference type="SUPFAM" id="SSF103506">
    <property type="entry name" value="Mitochondrial carrier"/>
    <property type="match status" value="1"/>
</dbReference>
<dbReference type="Gene3D" id="1.50.40.10">
    <property type="entry name" value="Mitochondrial carrier domain"/>
    <property type="match status" value="1"/>
</dbReference>
<feature type="repeat" description="Solcar" evidence="10">
    <location>
        <begin position="113"/>
        <end position="197"/>
    </location>
</feature>
<dbReference type="PROSITE" id="PS50920">
    <property type="entry name" value="SOLCAR"/>
    <property type="match status" value="3"/>
</dbReference>
<dbReference type="PhylomeDB" id="A0A167YMP4"/>
<feature type="repeat" description="Solcar" evidence="10">
    <location>
        <begin position="15"/>
        <end position="100"/>
    </location>
</feature>
<dbReference type="AlphaFoldDB" id="A0A167YMP4"/>
<keyword evidence="4 10" id="KW-0812">Transmembrane</keyword>
<keyword evidence="5" id="KW-0677">Repeat</keyword>
<accession>A0A167YMP4</accession>
<gene>
    <name evidence="12" type="ORF">EN45_045080</name>
</gene>
<evidence type="ECO:0000256" key="6">
    <source>
        <dbReference type="ARBA" id="ARBA00022792"/>
    </source>
</evidence>
<evidence type="ECO:0000256" key="10">
    <source>
        <dbReference type="PROSITE-ProRule" id="PRU00282"/>
    </source>
</evidence>
<dbReference type="Proteomes" id="UP000076449">
    <property type="component" value="Chromosome I"/>
</dbReference>
<dbReference type="GO" id="GO:0005315">
    <property type="term" value="F:phosphate transmembrane transporter activity"/>
    <property type="evidence" value="ECO:0007669"/>
    <property type="project" value="InterPro"/>
</dbReference>
<evidence type="ECO:0000256" key="8">
    <source>
        <dbReference type="ARBA" id="ARBA00023128"/>
    </source>
</evidence>
<dbReference type="EMBL" id="CM002798">
    <property type="protein sequence ID" value="KZN94312.1"/>
    <property type="molecule type" value="Genomic_DNA"/>
</dbReference>
<feature type="repeat" description="Solcar" evidence="10">
    <location>
        <begin position="211"/>
        <end position="296"/>
    </location>
</feature>
<keyword evidence="3 11" id="KW-0813">Transport</keyword>
<evidence type="ECO:0000256" key="1">
    <source>
        <dbReference type="ARBA" id="ARBA00004448"/>
    </source>
</evidence>
<dbReference type="Pfam" id="PF00153">
    <property type="entry name" value="Mito_carr"/>
    <property type="match status" value="3"/>
</dbReference>
<evidence type="ECO:0000256" key="5">
    <source>
        <dbReference type="ARBA" id="ARBA00022737"/>
    </source>
</evidence>
<dbReference type="InterPro" id="IPR023395">
    <property type="entry name" value="MCP_dom_sf"/>
</dbReference>
<evidence type="ECO:0000313" key="12">
    <source>
        <dbReference type="EMBL" id="KZN94312.1"/>
    </source>
</evidence>
<evidence type="ECO:0000256" key="4">
    <source>
        <dbReference type="ARBA" id="ARBA00022692"/>
    </source>
</evidence>
<evidence type="ECO:0000256" key="9">
    <source>
        <dbReference type="ARBA" id="ARBA00023136"/>
    </source>
</evidence>
<keyword evidence="7" id="KW-1133">Transmembrane helix</keyword>
<evidence type="ECO:0000256" key="7">
    <source>
        <dbReference type="ARBA" id="ARBA00022989"/>
    </source>
</evidence>
<name>A0A167YMP4_PENCH</name>
<dbReference type="InterPro" id="IPR018108">
    <property type="entry name" value="MCP_transmembrane"/>
</dbReference>
<comment type="subcellular location">
    <subcellularLocation>
        <location evidence="1">Mitochondrion inner membrane</location>
        <topology evidence="1">Multi-pass membrane protein</topology>
    </subcellularLocation>
</comment>
<protein>
    <submittedName>
        <fullName evidence="12">Mitochondrial phosphate carrier protein</fullName>
    </submittedName>
</protein>
<evidence type="ECO:0000256" key="2">
    <source>
        <dbReference type="ARBA" id="ARBA00006375"/>
    </source>
</evidence>
<comment type="similarity">
    <text evidence="2 11">Belongs to the mitochondrial carrier (TC 2.A.29) family.</text>
</comment>
<evidence type="ECO:0000256" key="11">
    <source>
        <dbReference type="RuleBase" id="RU000488"/>
    </source>
</evidence>
<dbReference type="FunFam" id="1.50.40.10:FF:000024">
    <property type="entry name" value="MIR1p Mitochondrial phosphate carrier"/>
    <property type="match status" value="1"/>
</dbReference>
<evidence type="ECO:0000256" key="3">
    <source>
        <dbReference type="ARBA" id="ARBA00022448"/>
    </source>
</evidence>
<sequence length="307" mass="32075">MATPAAPKQEMSALSLYSRFAFAGAMCCAITHGAATPLDVVKTRIQLDPVTYNRGMLGGFRQVVQNEGAGALLTGFGPTAAGYFLQGALKFGGYEFFKQQSINALGYETAKNNRTAVYLASAGAAEFIADIALCPLEATRIRLVSQPTFASGLLPAMSRILKEEGIGAFYSGFGPILFKQVPYTMAKFVVFEKVSETILASVNKETLSDGAKTGINLGSGLIAGLAAAIISQPADTMLSKINKTQGAPGEGTVTRLIKIAKELGIRGSYGGIGARLFMVGSITAGQFAIYGDIKRMLGATGGVEIGK</sequence>
<dbReference type="InterPro" id="IPR002067">
    <property type="entry name" value="MCP"/>
</dbReference>
<dbReference type="GO" id="GO:1990547">
    <property type="term" value="P:mitochondrial phosphate ion transmembrane transport"/>
    <property type="evidence" value="ECO:0007669"/>
    <property type="project" value="InterPro"/>
</dbReference>
<dbReference type="PRINTS" id="PR00926">
    <property type="entry name" value="MITOCARRIER"/>
</dbReference>
<keyword evidence="6" id="KW-0999">Mitochondrion inner membrane</keyword>